<keyword evidence="1" id="KW-0812">Transmembrane</keyword>
<dbReference type="EMBL" id="FQZU01000007">
    <property type="protein sequence ID" value="SHJ37707.1"/>
    <property type="molecule type" value="Genomic_DNA"/>
</dbReference>
<evidence type="ECO:0000313" key="2">
    <source>
        <dbReference type="EMBL" id="SHJ37707.1"/>
    </source>
</evidence>
<feature type="transmembrane region" description="Helical" evidence="1">
    <location>
        <begin position="85"/>
        <end position="108"/>
    </location>
</feature>
<proteinExistence type="predicted"/>
<dbReference type="RefSeq" id="WP_073474620.1">
    <property type="nucleotide sequence ID" value="NZ_FQZU01000007.1"/>
</dbReference>
<sequence>MNDNIRLSGLDPLNVMKYAVEVLPATRWAVGVVGLAAAAAIIMALGKSPIFAVVAVTGIFVAMVAMFIFSQLLTITSTAVRPVAIVLMWFMSITFMAAVVVVFTSAFFNGPWPLRDSLFKSALAARAGDFGHTEAAEAIKGLSTEALKQIVFLNDAHHKVGYFRANSNMYVLSSIPAEVKELDAQNLIAWSRPLDEYGEIVSRNGLRLIFGEVHSPQEVMIDRSSPDFEALKSFEYRLNNQGLSIFHFMLDTVIKQLEKK</sequence>
<accession>A0A1M6ITG6</accession>
<keyword evidence="3" id="KW-1185">Reference proteome</keyword>
<gene>
    <name evidence="2" type="ORF">SAMN02745216_01522</name>
</gene>
<name>A0A1M6ITG6_9BACT</name>
<dbReference type="Proteomes" id="UP000183994">
    <property type="component" value="Unassembled WGS sequence"/>
</dbReference>
<evidence type="ECO:0000313" key="3">
    <source>
        <dbReference type="Proteomes" id="UP000183994"/>
    </source>
</evidence>
<feature type="transmembrane region" description="Helical" evidence="1">
    <location>
        <begin position="50"/>
        <end position="73"/>
    </location>
</feature>
<keyword evidence="1" id="KW-1133">Transmembrane helix</keyword>
<protein>
    <submittedName>
        <fullName evidence="2">Uncharacterized protein</fullName>
    </submittedName>
</protein>
<evidence type="ECO:0000256" key="1">
    <source>
        <dbReference type="SAM" id="Phobius"/>
    </source>
</evidence>
<organism evidence="2 3">
    <name type="scientific">Desulfatibacillum alkenivorans DSM 16219</name>
    <dbReference type="NCBI Taxonomy" id="1121393"/>
    <lineage>
        <taxon>Bacteria</taxon>
        <taxon>Pseudomonadati</taxon>
        <taxon>Thermodesulfobacteriota</taxon>
        <taxon>Desulfobacteria</taxon>
        <taxon>Desulfobacterales</taxon>
        <taxon>Desulfatibacillaceae</taxon>
        <taxon>Desulfatibacillum</taxon>
    </lineage>
</organism>
<dbReference type="AlphaFoldDB" id="A0A1M6ITG6"/>
<feature type="transmembrane region" description="Helical" evidence="1">
    <location>
        <begin position="25"/>
        <end position="45"/>
    </location>
</feature>
<keyword evidence="1" id="KW-0472">Membrane</keyword>
<reference evidence="3" key="1">
    <citation type="submission" date="2016-11" db="EMBL/GenBank/DDBJ databases">
        <authorList>
            <person name="Varghese N."/>
            <person name="Submissions S."/>
        </authorList>
    </citation>
    <scope>NUCLEOTIDE SEQUENCE [LARGE SCALE GENOMIC DNA]</scope>
    <source>
        <strain evidence="3">DSM 16219</strain>
    </source>
</reference>